<dbReference type="InterPro" id="IPR001179">
    <property type="entry name" value="PPIase_FKBP_dom"/>
</dbReference>
<dbReference type="NCBIfam" id="TIGR00115">
    <property type="entry name" value="tig"/>
    <property type="match status" value="1"/>
</dbReference>
<feature type="coiled-coil region" evidence="16">
    <location>
        <begin position="128"/>
        <end position="155"/>
    </location>
</feature>
<dbReference type="HAMAP" id="MF_00303">
    <property type="entry name" value="Trigger_factor_Tig"/>
    <property type="match status" value="1"/>
</dbReference>
<dbReference type="Gene3D" id="3.30.70.1050">
    <property type="entry name" value="Trigger factor ribosome-binding domain"/>
    <property type="match status" value="1"/>
</dbReference>
<organism evidence="18 19">
    <name type="scientific">Clostridium niameyense</name>
    <dbReference type="NCBI Taxonomy" id="1622073"/>
    <lineage>
        <taxon>Bacteria</taxon>
        <taxon>Bacillati</taxon>
        <taxon>Bacillota</taxon>
        <taxon>Clostridia</taxon>
        <taxon>Eubacteriales</taxon>
        <taxon>Clostridiaceae</taxon>
        <taxon>Clostridium</taxon>
    </lineage>
</organism>
<dbReference type="GO" id="GO:0003755">
    <property type="term" value="F:peptidyl-prolyl cis-trans isomerase activity"/>
    <property type="evidence" value="ECO:0007669"/>
    <property type="project" value="UniProtKB-UniRule"/>
</dbReference>
<evidence type="ECO:0000256" key="10">
    <source>
        <dbReference type="ARBA" id="ARBA00023306"/>
    </source>
</evidence>
<keyword evidence="6 13" id="KW-0132">Cell division</keyword>
<dbReference type="EC" id="5.2.1.8" evidence="3 13"/>
<evidence type="ECO:0000313" key="19">
    <source>
        <dbReference type="Proteomes" id="UP000473885"/>
    </source>
</evidence>
<keyword evidence="7 13" id="KW-0697">Rotamase</keyword>
<dbReference type="GO" id="GO:0051301">
    <property type="term" value="P:cell division"/>
    <property type="evidence" value="ECO:0007669"/>
    <property type="project" value="UniProtKB-KW"/>
</dbReference>
<dbReference type="GO" id="GO:0015031">
    <property type="term" value="P:protein transport"/>
    <property type="evidence" value="ECO:0007669"/>
    <property type="project" value="UniProtKB-UniRule"/>
</dbReference>
<feature type="coiled-coil region" evidence="16">
    <location>
        <begin position="261"/>
        <end position="293"/>
    </location>
</feature>
<evidence type="ECO:0000256" key="3">
    <source>
        <dbReference type="ARBA" id="ARBA00013194"/>
    </source>
</evidence>
<evidence type="ECO:0000259" key="17">
    <source>
        <dbReference type="PROSITE" id="PS50059"/>
    </source>
</evidence>
<keyword evidence="10 13" id="KW-0131">Cell cycle</keyword>
<dbReference type="GO" id="GO:0043022">
    <property type="term" value="F:ribosome binding"/>
    <property type="evidence" value="ECO:0007669"/>
    <property type="project" value="TreeGrafter"/>
</dbReference>
<evidence type="ECO:0000256" key="4">
    <source>
        <dbReference type="ARBA" id="ARBA00016902"/>
    </source>
</evidence>
<dbReference type="GO" id="GO:0005737">
    <property type="term" value="C:cytoplasm"/>
    <property type="evidence" value="ECO:0007669"/>
    <property type="project" value="UniProtKB-SubCell"/>
</dbReference>
<comment type="similarity">
    <text evidence="2 13 15">Belongs to the FKBP-type PPIase family. Tig subfamily.</text>
</comment>
<dbReference type="Pfam" id="PF05698">
    <property type="entry name" value="Trigger_C"/>
    <property type="match status" value="1"/>
</dbReference>
<dbReference type="EMBL" id="SXDP01000009">
    <property type="protein sequence ID" value="NEZ47553.1"/>
    <property type="molecule type" value="Genomic_DNA"/>
</dbReference>
<evidence type="ECO:0000256" key="8">
    <source>
        <dbReference type="ARBA" id="ARBA00023186"/>
    </source>
</evidence>
<dbReference type="InterPro" id="IPR037041">
    <property type="entry name" value="Trigger_fac_C_sf"/>
</dbReference>
<dbReference type="FunFam" id="3.10.50.40:FF:000001">
    <property type="entry name" value="Trigger factor"/>
    <property type="match status" value="1"/>
</dbReference>
<dbReference type="InterPro" id="IPR046357">
    <property type="entry name" value="PPIase_dom_sf"/>
</dbReference>
<evidence type="ECO:0000256" key="1">
    <source>
        <dbReference type="ARBA" id="ARBA00000971"/>
    </source>
</evidence>
<keyword evidence="5 13" id="KW-0963">Cytoplasm</keyword>
<evidence type="ECO:0000256" key="15">
    <source>
        <dbReference type="RuleBase" id="RU003914"/>
    </source>
</evidence>
<protein>
    <recommendedName>
        <fullName evidence="4 13">Trigger factor</fullName>
        <shortName evidence="13">TF</shortName>
        <ecNumber evidence="3 13">5.2.1.8</ecNumber>
    </recommendedName>
    <alternativeName>
        <fullName evidence="12 13">PPIase</fullName>
    </alternativeName>
</protein>
<dbReference type="PROSITE" id="PS50059">
    <property type="entry name" value="FKBP_PPIASE"/>
    <property type="match status" value="1"/>
</dbReference>
<name>A0A6M0RBF4_9CLOT</name>
<comment type="catalytic activity">
    <reaction evidence="1 13 14">
        <text>[protein]-peptidylproline (omega=180) = [protein]-peptidylproline (omega=0)</text>
        <dbReference type="Rhea" id="RHEA:16237"/>
        <dbReference type="Rhea" id="RHEA-COMP:10747"/>
        <dbReference type="Rhea" id="RHEA-COMP:10748"/>
        <dbReference type="ChEBI" id="CHEBI:83833"/>
        <dbReference type="ChEBI" id="CHEBI:83834"/>
        <dbReference type="EC" id="5.2.1.8"/>
    </reaction>
</comment>
<evidence type="ECO:0000256" key="7">
    <source>
        <dbReference type="ARBA" id="ARBA00023110"/>
    </source>
</evidence>
<keyword evidence="19" id="KW-1185">Reference proteome</keyword>
<dbReference type="RefSeq" id="WP_163249535.1">
    <property type="nucleotide sequence ID" value="NZ_SXDP01000009.1"/>
</dbReference>
<feature type="domain" description="PPIase FKBP-type" evidence="17">
    <location>
        <begin position="163"/>
        <end position="248"/>
    </location>
</feature>
<dbReference type="FunFam" id="1.10.3120.10:FF:000010">
    <property type="entry name" value="Trigger factor"/>
    <property type="match status" value="1"/>
</dbReference>
<evidence type="ECO:0000313" key="18">
    <source>
        <dbReference type="EMBL" id="NEZ47553.1"/>
    </source>
</evidence>
<comment type="function">
    <text evidence="11 13">Involved in protein export. Acts as a chaperone by maintaining the newly synthesized protein in an open conformation. Functions as a peptidyl-prolyl cis-trans isomerase.</text>
</comment>
<dbReference type="SUPFAM" id="SSF109998">
    <property type="entry name" value="Triger factor/SurA peptide-binding domain-like"/>
    <property type="match status" value="1"/>
</dbReference>
<dbReference type="Gene3D" id="1.10.3120.10">
    <property type="entry name" value="Trigger factor, C-terminal domain"/>
    <property type="match status" value="1"/>
</dbReference>
<dbReference type="InterPro" id="IPR008881">
    <property type="entry name" value="Trigger_fac_ribosome-bd_bac"/>
</dbReference>
<accession>A0A6M0RBF4</accession>
<keyword evidence="9 13" id="KW-0413">Isomerase</keyword>
<evidence type="ECO:0000256" key="9">
    <source>
        <dbReference type="ARBA" id="ARBA00023235"/>
    </source>
</evidence>
<dbReference type="SUPFAM" id="SSF102735">
    <property type="entry name" value="Trigger factor ribosome-binding domain"/>
    <property type="match status" value="1"/>
</dbReference>
<dbReference type="SUPFAM" id="SSF54534">
    <property type="entry name" value="FKBP-like"/>
    <property type="match status" value="1"/>
</dbReference>
<comment type="subcellular location">
    <subcellularLocation>
        <location evidence="13">Cytoplasm</location>
    </subcellularLocation>
    <text evidence="13">About half TF is bound to the ribosome near the polypeptide exit tunnel while the other half is free in the cytoplasm.</text>
</comment>
<evidence type="ECO:0000256" key="12">
    <source>
        <dbReference type="ARBA" id="ARBA00029986"/>
    </source>
</evidence>
<dbReference type="Gene3D" id="3.10.50.40">
    <property type="match status" value="1"/>
</dbReference>
<evidence type="ECO:0000256" key="13">
    <source>
        <dbReference type="HAMAP-Rule" id="MF_00303"/>
    </source>
</evidence>
<dbReference type="GO" id="GO:0051083">
    <property type="term" value="P:'de novo' cotranslational protein folding"/>
    <property type="evidence" value="ECO:0007669"/>
    <property type="project" value="TreeGrafter"/>
</dbReference>
<gene>
    <name evidence="13" type="primary">tig</name>
    <name evidence="18" type="ORF">FDF74_10160</name>
</gene>
<dbReference type="PIRSF" id="PIRSF003095">
    <property type="entry name" value="Trigger_factor"/>
    <property type="match status" value="1"/>
</dbReference>
<dbReference type="Pfam" id="PF00254">
    <property type="entry name" value="FKBP_C"/>
    <property type="match status" value="1"/>
</dbReference>
<dbReference type="PANTHER" id="PTHR30560">
    <property type="entry name" value="TRIGGER FACTOR CHAPERONE AND PEPTIDYL-PROLYL CIS/TRANS ISOMERASE"/>
    <property type="match status" value="1"/>
</dbReference>
<dbReference type="InterPro" id="IPR027304">
    <property type="entry name" value="Trigger_fact/SurA_dom_sf"/>
</dbReference>
<evidence type="ECO:0000256" key="5">
    <source>
        <dbReference type="ARBA" id="ARBA00022490"/>
    </source>
</evidence>
<dbReference type="Proteomes" id="UP000473885">
    <property type="component" value="Unassembled WGS sequence"/>
</dbReference>
<proteinExistence type="inferred from homology"/>
<evidence type="ECO:0000256" key="6">
    <source>
        <dbReference type="ARBA" id="ARBA00022618"/>
    </source>
</evidence>
<keyword evidence="16" id="KW-0175">Coiled coil</keyword>
<evidence type="ECO:0000256" key="16">
    <source>
        <dbReference type="SAM" id="Coils"/>
    </source>
</evidence>
<dbReference type="AlphaFoldDB" id="A0A6M0RBF4"/>
<evidence type="ECO:0000256" key="2">
    <source>
        <dbReference type="ARBA" id="ARBA00005464"/>
    </source>
</evidence>
<dbReference type="PANTHER" id="PTHR30560:SF3">
    <property type="entry name" value="TRIGGER FACTOR-LIKE PROTEIN TIG, CHLOROPLASTIC"/>
    <property type="match status" value="1"/>
</dbReference>
<keyword evidence="8 13" id="KW-0143">Chaperone</keyword>
<comment type="domain">
    <text evidence="13">Consists of 3 domains; the N-terminus binds the ribosome, the middle domain has PPIase activity, while the C-terminus has intrinsic chaperone activity on its own.</text>
</comment>
<dbReference type="InterPro" id="IPR005215">
    <property type="entry name" value="Trig_fac"/>
</dbReference>
<dbReference type="InterPro" id="IPR008880">
    <property type="entry name" value="Trigger_fac_C"/>
</dbReference>
<dbReference type="GO" id="GO:0044183">
    <property type="term" value="F:protein folding chaperone"/>
    <property type="evidence" value="ECO:0007669"/>
    <property type="project" value="TreeGrafter"/>
</dbReference>
<comment type="caution">
    <text evidence="18">The sequence shown here is derived from an EMBL/GenBank/DDBJ whole genome shotgun (WGS) entry which is preliminary data.</text>
</comment>
<reference evidence="18 19" key="1">
    <citation type="submission" date="2019-04" db="EMBL/GenBank/DDBJ databases">
        <title>Genome sequencing of Clostridium botulinum Groups I-IV and Clostridium butyricum.</title>
        <authorList>
            <person name="Brunt J."/>
            <person name="Van Vliet A.H.M."/>
            <person name="Stringer S.C."/>
            <person name="Carter A.T."/>
            <person name="Peck M.W."/>
        </authorList>
    </citation>
    <scope>NUCLEOTIDE SEQUENCE [LARGE SCALE GENOMIC DNA]</scope>
    <source>
        <strain evidence="18 19">IFR 18/094</strain>
    </source>
</reference>
<dbReference type="InterPro" id="IPR036611">
    <property type="entry name" value="Trigger_fac_ribosome-bd_sf"/>
</dbReference>
<dbReference type="Pfam" id="PF05697">
    <property type="entry name" value="Trigger_N"/>
    <property type="match status" value="1"/>
</dbReference>
<evidence type="ECO:0000256" key="14">
    <source>
        <dbReference type="PROSITE-ProRule" id="PRU00277"/>
    </source>
</evidence>
<dbReference type="GO" id="GO:0043335">
    <property type="term" value="P:protein unfolding"/>
    <property type="evidence" value="ECO:0007669"/>
    <property type="project" value="TreeGrafter"/>
</dbReference>
<sequence>MNVKMENTEKNIVKLEITVEGKKFDEAVKKSYAKNAKKFNIPGFRKGKAPMSIVKKYYGEGMLYEDAINFCCEDTYPKAIEENNIKPVDYPNIDVVQIGEGKDFIYTAEVTVLPEVELGEYKGVEVKKVSYKVEDEQIENELKSMQEKNARIEAKEEGKVEKGNLVVMDFKGFVDGEAFEGGEAADYELEIGSGTFIDNFEDQLVGMEKGASKDVVVTFPKEYGREDLNGKEARFEVTIKEIKVKELPALDDEFAKEVSEFDTLDELKADMRKKMEEQNAEKAKREYEEAVINTVSENATIDIPQVMIEKEIDNMLRDLEMRLKYQGLDLKSYYQFTNSSEEKVREYMKETAQKRVVTDLVIQKIAKVEDIKATEEELKERASELAKQYGDKDVEKTADLILKAQKSYLEIDVVNEKVVKFLVENSKEIA</sequence>
<evidence type="ECO:0000256" key="11">
    <source>
        <dbReference type="ARBA" id="ARBA00024849"/>
    </source>
</evidence>